<dbReference type="GO" id="GO:0005634">
    <property type="term" value="C:nucleus"/>
    <property type="evidence" value="ECO:0007669"/>
    <property type="project" value="TreeGrafter"/>
</dbReference>
<evidence type="ECO:0000256" key="2">
    <source>
        <dbReference type="ARBA" id="ARBA00022771"/>
    </source>
</evidence>
<dbReference type="RefSeq" id="XP_062721825.1">
    <property type="nucleotide sequence ID" value="XM_062865817.1"/>
</dbReference>
<dbReference type="Pfam" id="PF14737">
    <property type="entry name" value="DUF4470"/>
    <property type="match status" value="1"/>
</dbReference>
<dbReference type="InterPro" id="IPR002893">
    <property type="entry name" value="Znf_MYND"/>
</dbReference>
<dbReference type="Gene3D" id="6.10.140.2220">
    <property type="match status" value="1"/>
</dbReference>
<evidence type="ECO:0000256" key="4">
    <source>
        <dbReference type="PROSITE-ProRule" id="PRU00134"/>
    </source>
</evidence>
<evidence type="ECO:0000313" key="8">
    <source>
        <dbReference type="Proteomes" id="UP001273166"/>
    </source>
</evidence>
<protein>
    <recommendedName>
        <fullName evidence="6">MYND-type domain-containing protein</fullName>
    </recommendedName>
</protein>
<evidence type="ECO:0000256" key="5">
    <source>
        <dbReference type="SAM" id="MobiDB-lite"/>
    </source>
</evidence>
<keyword evidence="2 4" id="KW-0863">Zinc-finger</keyword>
<keyword evidence="3" id="KW-0862">Zinc</keyword>
<keyword evidence="1" id="KW-0479">Metal-binding</keyword>
<dbReference type="Proteomes" id="UP001273166">
    <property type="component" value="Unassembled WGS sequence"/>
</dbReference>
<keyword evidence="8" id="KW-1185">Reference proteome</keyword>
<dbReference type="SUPFAM" id="SSF144232">
    <property type="entry name" value="HIT/MYND zinc finger-like"/>
    <property type="match status" value="1"/>
</dbReference>
<dbReference type="AlphaFoldDB" id="A0AAJ0GUF1"/>
<proteinExistence type="predicted"/>
<feature type="compositionally biased region" description="Polar residues" evidence="5">
    <location>
        <begin position="967"/>
        <end position="981"/>
    </location>
</feature>
<dbReference type="GeneID" id="87884646"/>
<dbReference type="InterPro" id="IPR027974">
    <property type="entry name" value="DUF4470"/>
</dbReference>
<gene>
    <name evidence="7" type="ORF">B0T15DRAFT_435450</name>
</gene>
<dbReference type="GO" id="GO:0008270">
    <property type="term" value="F:zinc ion binding"/>
    <property type="evidence" value="ECO:0007669"/>
    <property type="project" value="UniProtKB-KW"/>
</dbReference>
<dbReference type="EMBL" id="JAUDZG010000004">
    <property type="protein sequence ID" value="KAK3306045.1"/>
    <property type="molecule type" value="Genomic_DNA"/>
</dbReference>
<evidence type="ECO:0000256" key="1">
    <source>
        <dbReference type="ARBA" id="ARBA00022723"/>
    </source>
</evidence>
<feature type="region of interest" description="Disordered" evidence="5">
    <location>
        <begin position="958"/>
        <end position="981"/>
    </location>
</feature>
<evidence type="ECO:0000259" key="6">
    <source>
        <dbReference type="PROSITE" id="PS50865"/>
    </source>
</evidence>
<dbReference type="PANTHER" id="PTHR10237:SF15">
    <property type="entry name" value="LD37257P"/>
    <property type="match status" value="1"/>
</dbReference>
<name>A0AAJ0GUF1_9PEZI</name>
<dbReference type="InterPro" id="IPR024119">
    <property type="entry name" value="TF_DEAF-1"/>
</dbReference>
<dbReference type="PROSITE" id="PS01360">
    <property type="entry name" value="ZF_MYND_1"/>
    <property type="match status" value="1"/>
</dbReference>
<organism evidence="7 8">
    <name type="scientific">Chaetomium strumarium</name>
    <dbReference type="NCBI Taxonomy" id="1170767"/>
    <lineage>
        <taxon>Eukaryota</taxon>
        <taxon>Fungi</taxon>
        <taxon>Dikarya</taxon>
        <taxon>Ascomycota</taxon>
        <taxon>Pezizomycotina</taxon>
        <taxon>Sordariomycetes</taxon>
        <taxon>Sordariomycetidae</taxon>
        <taxon>Sordariales</taxon>
        <taxon>Chaetomiaceae</taxon>
        <taxon>Chaetomium</taxon>
    </lineage>
</organism>
<evidence type="ECO:0000256" key="3">
    <source>
        <dbReference type="ARBA" id="ARBA00022833"/>
    </source>
</evidence>
<dbReference type="PROSITE" id="PS50865">
    <property type="entry name" value="ZF_MYND_2"/>
    <property type="match status" value="1"/>
</dbReference>
<feature type="domain" description="MYND-type" evidence="6">
    <location>
        <begin position="1188"/>
        <end position="1230"/>
    </location>
</feature>
<accession>A0AAJ0GUF1</accession>
<reference evidence="7" key="2">
    <citation type="submission" date="2023-06" db="EMBL/GenBank/DDBJ databases">
        <authorList>
            <consortium name="Lawrence Berkeley National Laboratory"/>
            <person name="Mondo S.J."/>
            <person name="Hensen N."/>
            <person name="Bonometti L."/>
            <person name="Westerberg I."/>
            <person name="Brannstrom I.O."/>
            <person name="Guillou S."/>
            <person name="Cros-Aarteil S."/>
            <person name="Calhoun S."/>
            <person name="Haridas S."/>
            <person name="Kuo A."/>
            <person name="Pangilinan J."/>
            <person name="Riley R."/>
            <person name="Labutti K."/>
            <person name="Andreopoulos B."/>
            <person name="Lipzen A."/>
            <person name="Chen C."/>
            <person name="Yanf M."/>
            <person name="Daum C."/>
            <person name="Ng V."/>
            <person name="Clum A."/>
            <person name="Steindorff A."/>
            <person name="Ohm R."/>
            <person name="Martin F."/>
            <person name="Silar P."/>
            <person name="Natvig D."/>
            <person name="Lalanne C."/>
            <person name="Gautier V."/>
            <person name="Ament-Velasquez S.L."/>
            <person name="Kruys A."/>
            <person name="Hutchinson M.I."/>
            <person name="Powell A.J."/>
            <person name="Barry K."/>
            <person name="Miller A.N."/>
            <person name="Grigoriev I.V."/>
            <person name="Debuchy R."/>
            <person name="Gladieux P."/>
            <person name="Thoren M.H."/>
            <person name="Johannesson H."/>
        </authorList>
    </citation>
    <scope>NUCLEOTIDE SEQUENCE</scope>
    <source>
        <strain evidence="7">CBS 333.67</strain>
    </source>
</reference>
<dbReference type="GO" id="GO:0000981">
    <property type="term" value="F:DNA-binding transcription factor activity, RNA polymerase II-specific"/>
    <property type="evidence" value="ECO:0007669"/>
    <property type="project" value="TreeGrafter"/>
</dbReference>
<evidence type="ECO:0000313" key="7">
    <source>
        <dbReference type="EMBL" id="KAK3306045.1"/>
    </source>
</evidence>
<dbReference type="PANTHER" id="PTHR10237">
    <property type="entry name" value="DEFORMED EPIDERMAL AUTOREGULATORY FACTOR 1 HOMOLOG SUPPRESSIN"/>
    <property type="match status" value="1"/>
</dbReference>
<dbReference type="Pfam" id="PF01753">
    <property type="entry name" value="zf-MYND"/>
    <property type="match status" value="1"/>
</dbReference>
<comment type="caution">
    <text evidence="7">The sequence shown here is derived from an EMBL/GenBank/DDBJ whole genome shotgun (WGS) entry which is preliminary data.</text>
</comment>
<sequence length="1245" mass="139446">MHTPHLLSPGRRLHVGSFSPATSLTEDLPHGVDADILLLGCGDVRHILYTSFFEQGLPERKLDITACDTDEHLIARNVLFLTLVLDDDENVSAQQLWNIYYNFYLSEPEMLLVCNQAKKLVGFSQSLRDWHASCYGPTVRFCDEATLSLVREIWVEYAVSARFSTPQDNSYRERFQSNLSRARLSIQTLFTEHTSKLHVSWSCAPLAMHIANELASTTIQHWSTGLTGSVPLPDPSKNETPMTPNPIFAVPLMEPLSLKYPTNPLLSFHLAAAHAKLTELSPLRLEEEGQDNVRKQDRLLETALMQFDEWIEAFTAGAPTITIRFTVSDCFAFCYTLRYNLETGETCAQWYRRKYGFDVLQLADSEYGGNGKAPKRFDVIDTSNLSDDTTILDLLVSAAPLLKEAPYSTLYTKGIQHEDVKHPRADDLFTRMLCHDTTACSILLGLVPAEYWTNSKAVSRADEELMAWSDKSATIGTNSSTFGSRFAWKQMKHMGEQHPQPAKLRATFDGLIDMAQRYFDEMFPISANLHELQRPARLRHTTETVAAFLNTIWDEAGVDLAKLRERFVGRDWIFMGPYGELGVTFQAHLQAFMLESPTIPVNLSVFEGSDESKNKFRAPFTYWTSPPRMVAVTVVVPREHWQTLVTGISDDDFETSLGAMLVGHIRIVTDRMVSVLHDNIQISFGSVETEGARNQDSFTVRVLEDKAGWNGTSSMIISFYSPTEIAQKMYSRGTLGLSRLAVFPDNEEQETATILPDHFFDAACFNEELVFFTKHLPNQTGHSVTEGMLRGLQKSRSLGESITSSESTFTLDLENSREIPTITGRLNITSEQGKQLLAEKAKIQLRQSSPFTIAVIFGEQVLVLPLTFPVPVLEDGIRSRIARTSGWIELIAPLAKPSTLPRVLDDHMFPTALIEPSKIPATLNMPHINLDILPILAVDDKSRMRFLTTLASLQFSSHERRQRERVQTQAEANSTKPAGLSSSARLNFKESLFTIFMLATGLQGGQTGLFALTHPQRGGIHMLLFVSAVRLDGAHGSVALDAAVLPLTKELVESKELESFLLILRTLECCTLTVDDAELRLWKKCLPALAERCRTWNHDPATCEYATQGRVPLSLEDGKQVLCSCGQGQLPDEFIPLPDWETAAKYVTRVAISPVFASRLVEELIDPALAKAVASGEAWKEGEEMKACRNCGKTEETEGVRLKKCLRCLEVVYCSSECQKKDWKKHRMECKESELHHQGSAQGKK</sequence>
<reference evidence="7" key="1">
    <citation type="journal article" date="2023" name="Mol. Phylogenet. Evol.">
        <title>Genome-scale phylogeny and comparative genomics of the fungal order Sordariales.</title>
        <authorList>
            <person name="Hensen N."/>
            <person name="Bonometti L."/>
            <person name="Westerberg I."/>
            <person name="Brannstrom I.O."/>
            <person name="Guillou S."/>
            <person name="Cros-Aarteil S."/>
            <person name="Calhoun S."/>
            <person name="Haridas S."/>
            <person name="Kuo A."/>
            <person name="Mondo S."/>
            <person name="Pangilinan J."/>
            <person name="Riley R."/>
            <person name="LaButti K."/>
            <person name="Andreopoulos B."/>
            <person name="Lipzen A."/>
            <person name="Chen C."/>
            <person name="Yan M."/>
            <person name="Daum C."/>
            <person name="Ng V."/>
            <person name="Clum A."/>
            <person name="Steindorff A."/>
            <person name="Ohm R.A."/>
            <person name="Martin F."/>
            <person name="Silar P."/>
            <person name="Natvig D.O."/>
            <person name="Lalanne C."/>
            <person name="Gautier V."/>
            <person name="Ament-Velasquez S.L."/>
            <person name="Kruys A."/>
            <person name="Hutchinson M.I."/>
            <person name="Powell A.J."/>
            <person name="Barry K."/>
            <person name="Miller A.N."/>
            <person name="Grigoriev I.V."/>
            <person name="Debuchy R."/>
            <person name="Gladieux P."/>
            <person name="Hiltunen Thoren M."/>
            <person name="Johannesson H."/>
        </authorList>
    </citation>
    <scope>NUCLEOTIDE SEQUENCE</scope>
    <source>
        <strain evidence="7">CBS 333.67</strain>
    </source>
</reference>